<dbReference type="EC" id="1.1.1.35" evidence="3"/>
<dbReference type="SMART" id="SM00822">
    <property type="entry name" value="PKS_KR"/>
    <property type="match status" value="1"/>
</dbReference>
<dbReference type="InterPro" id="IPR020904">
    <property type="entry name" value="Sc_DH/Rdtase_CS"/>
</dbReference>
<dbReference type="PANTHER" id="PTHR42760">
    <property type="entry name" value="SHORT-CHAIN DEHYDROGENASES/REDUCTASES FAMILY MEMBER"/>
    <property type="match status" value="1"/>
</dbReference>
<dbReference type="InterPro" id="IPR036291">
    <property type="entry name" value="NAD(P)-bd_dom_sf"/>
</dbReference>
<proteinExistence type="inferred from homology"/>
<dbReference type="EMBL" id="CADCUD010000083">
    <property type="protein sequence ID" value="CAA9327565.1"/>
    <property type="molecule type" value="Genomic_DNA"/>
</dbReference>
<dbReference type="GO" id="GO:0003857">
    <property type="term" value="F:(3S)-3-hydroxyacyl-CoA dehydrogenase (NAD+) activity"/>
    <property type="evidence" value="ECO:0007669"/>
    <property type="project" value="UniProtKB-EC"/>
</dbReference>
<evidence type="ECO:0000259" key="2">
    <source>
        <dbReference type="SMART" id="SM00822"/>
    </source>
</evidence>
<evidence type="ECO:0000313" key="3">
    <source>
        <dbReference type="EMBL" id="CAA9327565.1"/>
    </source>
</evidence>
<dbReference type="Gene3D" id="3.40.50.720">
    <property type="entry name" value="NAD(P)-binding Rossmann-like Domain"/>
    <property type="match status" value="2"/>
</dbReference>
<dbReference type="NCBIfam" id="NF006110">
    <property type="entry name" value="PRK08261.1"/>
    <property type="match status" value="1"/>
</dbReference>
<dbReference type="InterPro" id="IPR002347">
    <property type="entry name" value="SDR_fam"/>
</dbReference>
<dbReference type="InterPro" id="IPR057326">
    <property type="entry name" value="KR_dom"/>
</dbReference>
<dbReference type="SUPFAM" id="SSF51735">
    <property type="entry name" value="NAD(P)-binding Rossmann-fold domains"/>
    <property type="match status" value="1"/>
</dbReference>
<gene>
    <name evidence="3" type="ORF">AVDCRST_MAG46-1225</name>
</gene>
<dbReference type="AlphaFoldDB" id="A0A6J4LFH3"/>
<comment type="similarity">
    <text evidence="1">Belongs to the short-chain dehydrogenases/reductases (SDR) family.</text>
</comment>
<name>A0A6J4LFH3_9ACTN</name>
<reference evidence="3" key="1">
    <citation type="submission" date="2020-02" db="EMBL/GenBank/DDBJ databases">
        <authorList>
            <person name="Meier V. D."/>
        </authorList>
    </citation>
    <scope>NUCLEOTIDE SEQUENCE</scope>
    <source>
        <strain evidence="3">AVDCRST_MAG46</strain>
    </source>
</reference>
<dbReference type="PRINTS" id="PR00081">
    <property type="entry name" value="GDHRDH"/>
</dbReference>
<feature type="domain" description="Ketoreductase" evidence="2">
    <location>
        <begin position="209"/>
        <end position="390"/>
    </location>
</feature>
<sequence>MSDLYQGLAQSFVGQLLVKNLGLPDPPSLKRWSEGALLVDGTVLLGGAPGGRLVKPVTSQLDALDADVATEVADGARYAGLVFDATGITDVPGLTGLQEFFTPVMRSLAPNSRVVVLGTPPEATGSDSERIAQRALEGFTRSLGKEVGRGGTVQLVYVAAGAERTLSSTLAFLLSPKSTYVSAQVIRVGMLASGMAPPVFDVERPLTGKVALVTGAARGIGASIAEVLHRDGATIVGVDVPPSTNDLNQVMARLDGTAVTLDITAEDAPARIADRLEKLHEGVDIVVNNAGITRDKKLANMTSDRFSSTLEVNLHAPQRITEELLERKLVRPGGAIIGVASISGIAGNPGQTNYATSKAGVIGFVDALSPRVADQSITVNAVAPGFIETQMTAKMPVVLREAGRRMNSMSQGGLPVDVAETIAWFASPGSVAVSGNVVRVDGQSLLGA</sequence>
<evidence type="ECO:0000256" key="1">
    <source>
        <dbReference type="ARBA" id="ARBA00006484"/>
    </source>
</evidence>
<protein>
    <submittedName>
        <fullName evidence="3">3-hydroxyacyl-CoA dehydrogenase, FabG4</fullName>
        <ecNumber evidence="3">1.1.1.35</ecNumber>
    </submittedName>
</protein>
<accession>A0A6J4LFH3</accession>
<dbReference type="PROSITE" id="PS00061">
    <property type="entry name" value="ADH_SHORT"/>
    <property type="match status" value="1"/>
</dbReference>
<dbReference type="FunFam" id="3.40.50.720:FF:000338">
    <property type="entry name" value="3-oxoacyl-ACP reductase FabG"/>
    <property type="match status" value="1"/>
</dbReference>
<dbReference type="PANTHER" id="PTHR42760:SF78">
    <property type="entry name" value="3-OXOACYL-[ACYL-CARRIER-PROTEIN] REDUCTASE [NADH]"/>
    <property type="match status" value="1"/>
</dbReference>
<dbReference type="PRINTS" id="PR00080">
    <property type="entry name" value="SDRFAMILY"/>
</dbReference>
<keyword evidence="3" id="KW-0560">Oxidoreductase</keyword>
<organism evidence="3">
    <name type="scientific">uncultured Nocardioidaceae bacterium</name>
    <dbReference type="NCBI Taxonomy" id="253824"/>
    <lineage>
        <taxon>Bacteria</taxon>
        <taxon>Bacillati</taxon>
        <taxon>Actinomycetota</taxon>
        <taxon>Actinomycetes</taxon>
        <taxon>Propionibacteriales</taxon>
        <taxon>Nocardioidaceae</taxon>
        <taxon>environmental samples</taxon>
    </lineage>
</organism>
<dbReference type="Pfam" id="PF13561">
    <property type="entry name" value="adh_short_C2"/>
    <property type="match status" value="1"/>
</dbReference>